<dbReference type="HOGENOM" id="CLU_3053352_0_0_1"/>
<gene>
    <name evidence="1" type="ordered locus">MTR_2g034495</name>
</gene>
<protein>
    <submittedName>
        <fullName evidence="1 2">Uncharacterized protein</fullName>
    </submittedName>
</protein>
<evidence type="ECO:0000313" key="2">
    <source>
        <dbReference type="EnsemblPlants" id="KEH37154"/>
    </source>
</evidence>
<reference evidence="1 3" key="1">
    <citation type="journal article" date="2011" name="Nature">
        <title>The Medicago genome provides insight into the evolution of rhizobial symbioses.</title>
        <authorList>
            <person name="Young N.D."/>
            <person name="Debelle F."/>
            <person name="Oldroyd G.E."/>
            <person name="Geurts R."/>
            <person name="Cannon S.B."/>
            <person name="Udvardi M.K."/>
            <person name="Benedito V.A."/>
            <person name="Mayer K.F."/>
            <person name="Gouzy J."/>
            <person name="Schoof H."/>
            <person name="Van de Peer Y."/>
            <person name="Proost S."/>
            <person name="Cook D.R."/>
            <person name="Meyers B.C."/>
            <person name="Spannagl M."/>
            <person name="Cheung F."/>
            <person name="De Mita S."/>
            <person name="Krishnakumar V."/>
            <person name="Gundlach H."/>
            <person name="Zhou S."/>
            <person name="Mudge J."/>
            <person name="Bharti A.K."/>
            <person name="Murray J.D."/>
            <person name="Naoumkina M.A."/>
            <person name="Rosen B."/>
            <person name="Silverstein K.A."/>
            <person name="Tang H."/>
            <person name="Rombauts S."/>
            <person name="Zhao P.X."/>
            <person name="Zhou P."/>
            <person name="Barbe V."/>
            <person name="Bardou P."/>
            <person name="Bechner M."/>
            <person name="Bellec A."/>
            <person name="Berger A."/>
            <person name="Berges H."/>
            <person name="Bidwell S."/>
            <person name="Bisseling T."/>
            <person name="Choisne N."/>
            <person name="Couloux A."/>
            <person name="Denny R."/>
            <person name="Deshpande S."/>
            <person name="Dai X."/>
            <person name="Doyle J.J."/>
            <person name="Dudez A.M."/>
            <person name="Farmer A.D."/>
            <person name="Fouteau S."/>
            <person name="Franken C."/>
            <person name="Gibelin C."/>
            <person name="Gish J."/>
            <person name="Goldstein S."/>
            <person name="Gonzalez A.J."/>
            <person name="Green P.J."/>
            <person name="Hallab A."/>
            <person name="Hartog M."/>
            <person name="Hua A."/>
            <person name="Humphray S.J."/>
            <person name="Jeong D.H."/>
            <person name="Jing Y."/>
            <person name="Jocker A."/>
            <person name="Kenton S.M."/>
            <person name="Kim D.J."/>
            <person name="Klee K."/>
            <person name="Lai H."/>
            <person name="Lang C."/>
            <person name="Lin S."/>
            <person name="Macmil S.L."/>
            <person name="Magdelenat G."/>
            <person name="Matthews L."/>
            <person name="McCorrison J."/>
            <person name="Monaghan E.L."/>
            <person name="Mun J.H."/>
            <person name="Najar F.Z."/>
            <person name="Nicholson C."/>
            <person name="Noirot C."/>
            <person name="O'Bleness M."/>
            <person name="Paule C.R."/>
            <person name="Poulain J."/>
            <person name="Prion F."/>
            <person name="Qin B."/>
            <person name="Qu C."/>
            <person name="Retzel E.F."/>
            <person name="Riddle C."/>
            <person name="Sallet E."/>
            <person name="Samain S."/>
            <person name="Samson N."/>
            <person name="Sanders I."/>
            <person name="Saurat O."/>
            <person name="Scarpelli C."/>
            <person name="Schiex T."/>
            <person name="Segurens B."/>
            <person name="Severin A.J."/>
            <person name="Sherrier D.J."/>
            <person name="Shi R."/>
            <person name="Sims S."/>
            <person name="Singer S.R."/>
            <person name="Sinharoy S."/>
            <person name="Sterck L."/>
            <person name="Viollet A."/>
            <person name="Wang B.B."/>
            <person name="Wang K."/>
            <person name="Wang M."/>
            <person name="Wang X."/>
            <person name="Warfsmann J."/>
            <person name="Weissenbach J."/>
            <person name="White D.D."/>
            <person name="White J.D."/>
            <person name="Wiley G.B."/>
            <person name="Wincker P."/>
            <person name="Xing Y."/>
            <person name="Yang L."/>
            <person name="Yao Z."/>
            <person name="Ying F."/>
            <person name="Zhai J."/>
            <person name="Zhou L."/>
            <person name="Zuber A."/>
            <person name="Denarie J."/>
            <person name="Dixon R.A."/>
            <person name="May G.D."/>
            <person name="Schwartz D.C."/>
            <person name="Rogers J."/>
            <person name="Quetier F."/>
            <person name="Town C.D."/>
            <person name="Roe B.A."/>
        </authorList>
    </citation>
    <scope>NUCLEOTIDE SEQUENCE [LARGE SCALE GENOMIC DNA]</scope>
    <source>
        <strain evidence="1">A17</strain>
        <strain evidence="2 3">cv. Jemalong A17</strain>
    </source>
</reference>
<dbReference type="AlphaFoldDB" id="A0A072V551"/>
<dbReference type="Proteomes" id="UP000002051">
    <property type="component" value="Chromosome 2"/>
</dbReference>
<name>A0A072V551_MEDTR</name>
<organism evidence="1 3">
    <name type="scientific">Medicago truncatula</name>
    <name type="common">Barrel medic</name>
    <name type="synonym">Medicago tribuloides</name>
    <dbReference type="NCBI Taxonomy" id="3880"/>
    <lineage>
        <taxon>Eukaryota</taxon>
        <taxon>Viridiplantae</taxon>
        <taxon>Streptophyta</taxon>
        <taxon>Embryophyta</taxon>
        <taxon>Tracheophyta</taxon>
        <taxon>Spermatophyta</taxon>
        <taxon>Magnoliopsida</taxon>
        <taxon>eudicotyledons</taxon>
        <taxon>Gunneridae</taxon>
        <taxon>Pentapetalae</taxon>
        <taxon>rosids</taxon>
        <taxon>fabids</taxon>
        <taxon>Fabales</taxon>
        <taxon>Fabaceae</taxon>
        <taxon>Papilionoideae</taxon>
        <taxon>50 kb inversion clade</taxon>
        <taxon>NPAAA clade</taxon>
        <taxon>Hologalegina</taxon>
        <taxon>IRL clade</taxon>
        <taxon>Trifolieae</taxon>
        <taxon>Medicago</taxon>
    </lineage>
</organism>
<dbReference type="EMBL" id="CM001218">
    <property type="protein sequence ID" value="KEH37154.1"/>
    <property type="molecule type" value="Genomic_DNA"/>
</dbReference>
<sequence length="54" mass="6045">MVAMTTGDNCAEMIAQGQPFSEERMHKEIQIQQVKQTPTILQNSALQNSNPDLQ</sequence>
<accession>A0A072V551</accession>
<evidence type="ECO:0000313" key="1">
    <source>
        <dbReference type="EMBL" id="KEH37154.1"/>
    </source>
</evidence>
<reference evidence="1 3" key="2">
    <citation type="journal article" date="2014" name="BMC Genomics">
        <title>An improved genome release (version Mt4.0) for the model legume Medicago truncatula.</title>
        <authorList>
            <person name="Tang H."/>
            <person name="Krishnakumar V."/>
            <person name="Bidwell S."/>
            <person name="Rosen B."/>
            <person name="Chan A."/>
            <person name="Zhou S."/>
            <person name="Gentzbittel L."/>
            <person name="Childs K.L."/>
            <person name="Yandell M."/>
            <person name="Gundlach H."/>
            <person name="Mayer K.F."/>
            <person name="Schwartz D.C."/>
            <person name="Town C.D."/>
        </authorList>
    </citation>
    <scope>GENOME REANNOTATION</scope>
    <source>
        <strain evidence="1">A17</strain>
        <strain evidence="2 3">cv. Jemalong A17</strain>
    </source>
</reference>
<proteinExistence type="predicted"/>
<evidence type="ECO:0000313" key="3">
    <source>
        <dbReference type="Proteomes" id="UP000002051"/>
    </source>
</evidence>
<keyword evidence="3" id="KW-1185">Reference proteome</keyword>
<dbReference type="EnsemblPlants" id="KEH37154">
    <property type="protein sequence ID" value="KEH37154"/>
    <property type="gene ID" value="MTR_2g034495"/>
</dbReference>
<reference evidence="2" key="3">
    <citation type="submission" date="2015-04" db="UniProtKB">
        <authorList>
            <consortium name="EnsemblPlants"/>
        </authorList>
    </citation>
    <scope>IDENTIFICATION</scope>
    <source>
        <strain evidence="2">cv. Jemalong A17</strain>
    </source>
</reference>